<sequence length="185" mass="20465">MTIWTEKPTLYGELVTLRPITAADAGVVDAWLREEPEIALLMGSVHSPEEPSQDVPIERMREVYGQWAVSEERLVLGIVDRASGALVGEAVLNDWDEGNRSCNFRILMCRAGRGRGLGTEATRLITDYGLSVGLHRISLEVYAFNPAARRAYEKAGFVAEGRLRDALLYDGEWVDAEVMARVAEG</sequence>
<dbReference type="EMBL" id="CP014228">
    <property type="protein sequence ID" value="AMD87037.1"/>
    <property type="molecule type" value="Genomic_DNA"/>
</dbReference>
<dbReference type="STRING" id="111015.AXF14_04815"/>
<evidence type="ECO:0000259" key="1">
    <source>
        <dbReference type="PROSITE" id="PS51186"/>
    </source>
</evidence>
<dbReference type="Proteomes" id="UP000065220">
    <property type="component" value="Chromosome"/>
</dbReference>
<evidence type="ECO:0000313" key="2">
    <source>
        <dbReference type="EMBL" id="AMD87037.1"/>
    </source>
</evidence>
<name>A0A0X8JDV7_ACTRD</name>
<dbReference type="PROSITE" id="PS51186">
    <property type="entry name" value="GNAT"/>
    <property type="match status" value="1"/>
</dbReference>
<dbReference type="OrthoDB" id="9814648at2"/>
<dbReference type="RefSeq" id="WP_067941292.1">
    <property type="nucleotide sequence ID" value="NZ_CP014228.1"/>
</dbReference>
<dbReference type="AlphaFoldDB" id="A0A0X8JDV7"/>
<keyword evidence="2" id="KW-0808">Transferase</keyword>
<proteinExistence type="predicted"/>
<dbReference type="SUPFAM" id="SSF55729">
    <property type="entry name" value="Acyl-CoA N-acyltransferases (Nat)"/>
    <property type="match status" value="1"/>
</dbReference>
<dbReference type="GO" id="GO:0016747">
    <property type="term" value="F:acyltransferase activity, transferring groups other than amino-acyl groups"/>
    <property type="evidence" value="ECO:0007669"/>
    <property type="project" value="InterPro"/>
</dbReference>
<reference evidence="3" key="1">
    <citation type="submission" date="2016-02" db="EMBL/GenBank/DDBJ databases">
        <authorList>
            <person name="Holder M.E."/>
            <person name="Ajami N.J."/>
            <person name="Petrosino J.F."/>
        </authorList>
    </citation>
    <scope>NUCLEOTIDE SEQUENCE [LARGE SCALE GENOMIC DNA]</scope>
    <source>
        <strain evidence="3">CCUG 36733</strain>
    </source>
</reference>
<dbReference type="PANTHER" id="PTHR43415">
    <property type="entry name" value="SPERMIDINE N(1)-ACETYLTRANSFERASE"/>
    <property type="match status" value="1"/>
</dbReference>
<feature type="domain" description="N-acetyltransferase" evidence="1">
    <location>
        <begin position="15"/>
        <end position="184"/>
    </location>
</feature>
<dbReference type="Pfam" id="PF13302">
    <property type="entry name" value="Acetyltransf_3"/>
    <property type="match status" value="1"/>
</dbReference>
<keyword evidence="3" id="KW-1185">Reference proteome</keyword>
<accession>A0A0X8JDV7</accession>
<protein>
    <submittedName>
        <fullName evidence="2">Acetyltransferase</fullName>
    </submittedName>
</protein>
<dbReference type="InterPro" id="IPR016181">
    <property type="entry name" value="Acyl_CoA_acyltransferase"/>
</dbReference>
<gene>
    <name evidence="2" type="ORF">AXF14_04815</name>
</gene>
<dbReference type="KEGG" id="ard:AXF14_04815"/>
<dbReference type="Gene3D" id="3.40.630.30">
    <property type="match status" value="1"/>
</dbReference>
<dbReference type="PANTHER" id="PTHR43415:SF3">
    <property type="entry name" value="GNAT-FAMILY ACETYLTRANSFERASE"/>
    <property type="match status" value="1"/>
</dbReference>
<organism evidence="2 3">
    <name type="scientific">Actinomyces radicidentis</name>
    <dbReference type="NCBI Taxonomy" id="111015"/>
    <lineage>
        <taxon>Bacteria</taxon>
        <taxon>Bacillati</taxon>
        <taxon>Actinomycetota</taxon>
        <taxon>Actinomycetes</taxon>
        <taxon>Actinomycetales</taxon>
        <taxon>Actinomycetaceae</taxon>
        <taxon>Actinomyces</taxon>
    </lineage>
</organism>
<dbReference type="InterPro" id="IPR000182">
    <property type="entry name" value="GNAT_dom"/>
</dbReference>
<evidence type="ECO:0000313" key="3">
    <source>
        <dbReference type="Proteomes" id="UP000065220"/>
    </source>
</evidence>